<dbReference type="RefSeq" id="XP_009845134.1">
    <property type="nucleotide sequence ID" value="XM_009846832.1"/>
</dbReference>
<organism evidence="2">
    <name type="scientific">Aphanomyces astaci</name>
    <name type="common">Crayfish plague agent</name>
    <dbReference type="NCBI Taxonomy" id="112090"/>
    <lineage>
        <taxon>Eukaryota</taxon>
        <taxon>Sar</taxon>
        <taxon>Stramenopiles</taxon>
        <taxon>Oomycota</taxon>
        <taxon>Saprolegniomycetes</taxon>
        <taxon>Saprolegniales</taxon>
        <taxon>Verrucalvaceae</taxon>
        <taxon>Aphanomyces</taxon>
    </lineage>
</organism>
<dbReference type="VEuPathDB" id="FungiDB:H257_04790"/>
<dbReference type="GeneID" id="20819876"/>
<sequence>MQEPILRQRVQKGYSLGTESSFCTWLTKKAKYLATAPNKKLTSLGGQGHPVHMMERTISAWESIYESSVKMSFEKAPPALQDGPGGPESLGLVNLTLAPSSLTKAALCQEAAGNDEHSHRW</sequence>
<dbReference type="VEuPathDB" id="FungiDB:H257_17880"/>
<dbReference type="RefSeq" id="XP_009827718.1">
    <property type="nucleotide sequence ID" value="XM_009829416.1"/>
</dbReference>
<protein>
    <submittedName>
        <fullName evidence="2">Uncharacterized protein</fullName>
    </submittedName>
</protein>
<reference evidence="2" key="1">
    <citation type="submission" date="2013-12" db="EMBL/GenBank/DDBJ databases">
        <title>The Genome Sequence of Aphanomyces astaci APO3.</title>
        <authorList>
            <consortium name="The Broad Institute Genomics Platform"/>
            <person name="Russ C."/>
            <person name="Tyler B."/>
            <person name="van West P."/>
            <person name="Dieguez-Uribeondo J."/>
            <person name="Young S.K."/>
            <person name="Zeng Q."/>
            <person name="Gargeya S."/>
            <person name="Fitzgerald M."/>
            <person name="Abouelleil A."/>
            <person name="Alvarado L."/>
            <person name="Chapman S.B."/>
            <person name="Gainer-Dewar J."/>
            <person name="Goldberg J."/>
            <person name="Griggs A."/>
            <person name="Gujja S."/>
            <person name="Hansen M."/>
            <person name="Howarth C."/>
            <person name="Imamovic A."/>
            <person name="Ireland A."/>
            <person name="Larimer J."/>
            <person name="McCowan C."/>
            <person name="Murphy C."/>
            <person name="Pearson M."/>
            <person name="Poon T.W."/>
            <person name="Priest M."/>
            <person name="Roberts A."/>
            <person name="Saif S."/>
            <person name="Shea T."/>
            <person name="Sykes S."/>
            <person name="Wortman J."/>
            <person name="Nusbaum C."/>
            <person name="Birren B."/>
        </authorList>
    </citation>
    <scope>NUCLEOTIDE SEQUENCE [LARGE SCALE GENOMIC DNA]</scope>
    <source>
        <strain evidence="2">APO3</strain>
    </source>
</reference>
<name>W4GTP5_APHAT</name>
<gene>
    <name evidence="2" type="ORF">H257_04790</name>
    <name evidence="1" type="ORF">H257_17880</name>
</gene>
<dbReference type="GeneID" id="20806786"/>
<evidence type="ECO:0000313" key="2">
    <source>
        <dbReference type="EMBL" id="ETV83047.1"/>
    </source>
</evidence>
<evidence type="ECO:0000313" key="1">
    <source>
        <dbReference type="EMBL" id="ETV65389.1"/>
    </source>
</evidence>
<dbReference type="EMBL" id="KI913238">
    <property type="protein sequence ID" value="ETV65389.1"/>
    <property type="molecule type" value="Genomic_DNA"/>
</dbReference>
<dbReference type="EMBL" id="KI913121">
    <property type="protein sequence ID" value="ETV83047.1"/>
    <property type="molecule type" value="Genomic_DNA"/>
</dbReference>
<proteinExistence type="predicted"/>
<dbReference type="AlphaFoldDB" id="W4GTP5"/>
<accession>W4GTP5</accession>